<evidence type="ECO:0000256" key="1">
    <source>
        <dbReference type="SAM" id="MobiDB-lite"/>
    </source>
</evidence>
<evidence type="ECO:0000313" key="2">
    <source>
        <dbReference type="EMBL" id="MBB2894098.1"/>
    </source>
</evidence>
<name>A0A839N8J7_9MICO</name>
<proteinExistence type="predicted"/>
<feature type="compositionally biased region" description="Basic and acidic residues" evidence="1">
    <location>
        <begin position="77"/>
        <end position="89"/>
    </location>
</feature>
<protein>
    <submittedName>
        <fullName evidence="2">Uncharacterized protein</fullName>
    </submittedName>
</protein>
<accession>A0A839N8J7</accession>
<dbReference type="EMBL" id="JACHVQ010000004">
    <property type="protein sequence ID" value="MBB2894098.1"/>
    <property type="molecule type" value="Genomic_DNA"/>
</dbReference>
<comment type="caution">
    <text evidence="2">The sequence shown here is derived from an EMBL/GenBank/DDBJ whole genome shotgun (WGS) entry which is preliminary data.</text>
</comment>
<reference evidence="2 3" key="1">
    <citation type="submission" date="2020-08" db="EMBL/GenBank/DDBJ databases">
        <title>Sequencing the genomes of 1000 actinobacteria strains.</title>
        <authorList>
            <person name="Klenk H.-P."/>
        </authorList>
    </citation>
    <scope>NUCLEOTIDE SEQUENCE [LARGE SCALE GENOMIC DNA]</scope>
    <source>
        <strain evidence="2 3">DSM 105369</strain>
    </source>
</reference>
<dbReference type="RefSeq" id="WP_183322547.1">
    <property type="nucleotide sequence ID" value="NZ_JACHVQ010000004.1"/>
</dbReference>
<organism evidence="2 3">
    <name type="scientific">Flexivirga oryzae</name>
    <dbReference type="NCBI Taxonomy" id="1794944"/>
    <lineage>
        <taxon>Bacteria</taxon>
        <taxon>Bacillati</taxon>
        <taxon>Actinomycetota</taxon>
        <taxon>Actinomycetes</taxon>
        <taxon>Micrococcales</taxon>
        <taxon>Dermacoccaceae</taxon>
        <taxon>Flexivirga</taxon>
    </lineage>
</organism>
<evidence type="ECO:0000313" key="3">
    <source>
        <dbReference type="Proteomes" id="UP000559182"/>
    </source>
</evidence>
<dbReference type="Proteomes" id="UP000559182">
    <property type="component" value="Unassembled WGS sequence"/>
</dbReference>
<dbReference type="AlphaFoldDB" id="A0A839N8J7"/>
<keyword evidence="3" id="KW-1185">Reference proteome</keyword>
<sequence>MIEFLMVFPDREAAQDVADELVEEGGFASVRVVSEALAGEDDAEDVDWVVHVVADHLDDPTGPRAQEIAERFSTVAQDHDGWLDNDRSVDGYQPDP</sequence>
<gene>
    <name evidence="2" type="ORF">FHU39_004134</name>
</gene>
<feature type="region of interest" description="Disordered" evidence="1">
    <location>
        <begin position="76"/>
        <end position="96"/>
    </location>
</feature>